<protein>
    <submittedName>
        <fullName evidence="1">Uncharacterized protein</fullName>
    </submittedName>
</protein>
<sequence length="215" mass="24524">MDPSRMRPKDKAQCPWIGWGMSKGVTHPARDLSILAHKDSLHRGLHAELVAEFTDEVDPYPLCYDEKNHQKGFGGFTRFVAFTNPQYPKNPGVLGIDWSLACRPTSGVAVSMWQVMRVVQTTLRHGLHPQTEIALLDWRMCEDEFVKAWRYETGLVTAENWANRAPILFVLMGHHCLRCGMKTFERKNKFCFRCGAPSQNIKPEGGRSHVETRLS</sequence>
<gene>
    <name evidence="1" type="ORF">UX45_C0005G0041</name>
</gene>
<dbReference type="AlphaFoldDB" id="A0A0G1PMQ1"/>
<accession>A0A0G1PMQ1</accession>
<organism evidence="1 2">
    <name type="scientific">Candidatus Uhrbacteria bacterium GW2011_GWF2_46_218</name>
    <dbReference type="NCBI Taxonomy" id="1619001"/>
    <lineage>
        <taxon>Bacteria</taxon>
        <taxon>Candidatus Uhriibacteriota</taxon>
    </lineage>
</organism>
<evidence type="ECO:0000313" key="2">
    <source>
        <dbReference type="Proteomes" id="UP000034705"/>
    </source>
</evidence>
<evidence type="ECO:0000313" key="1">
    <source>
        <dbReference type="EMBL" id="KKU34031.1"/>
    </source>
</evidence>
<reference evidence="1 2" key="1">
    <citation type="journal article" date="2015" name="Nature">
        <title>rRNA introns, odd ribosomes, and small enigmatic genomes across a large radiation of phyla.</title>
        <authorList>
            <person name="Brown C.T."/>
            <person name="Hug L.A."/>
            <person name="Thomas B.C."/>
            <person name="Sharon I."/>
            <person name="Castelle C.J."/>
            <person name="Singh A."/>
            <person name="Wilkins M.J."/>
            <person name="Williams K.H."/>
            <person name="Banfield J.F."/>
        </authorList>
    </citation>
    <scope>NUCLEOTIDE SEQUENCE [LARGE SCALE GENOMIC DNA]</scope>
</reference>
<comment type="caution">
    <text evidence="1">The sequence shown here is derived from an EMBL/GenBank/DDBJ whole genome shotgun (WGS) entry which is preliminary data.</text>
</comment>
<dbReference type="Proteomes" id="UP000034705">
    <property type="component" value="Unassembled WGS sequence"/>
</dbReference>
<dbReference type="EMBL" id="LCMG01000005">
    <property type="protein sequence ID" value="KKU34031.1"/>
    <property type="molecule type" value="Genomic_DNA"/>
</dbReference>
<proteinExistence type="predicted"/>
<name>A0A0G1PMQ1_9BACT</name>